<evidence type="ECO:0000256" key="1">
    <source>
        <dbReference type="SAM" id="MobiDB-lite"/>
    </source>
</evidence>
<accession>A0AAW9DC38</accession>
<dbReference type="Proteomes" id="UP001283691">
    <property type="component" value="Unassembled WGS sequence"/>
</dbReference>
<feature type="region of interest" description="Disordered" evidence="1">
    <location>
        <begin position="257"/>
        <end position="304"/>
    </location>
</feature>
<reference evidence="2" key="1">
    <citation type="journal article" date="2023" name="Front. Microbiol.">
        <title>Genomic diversity and taxonomic marker for Arcobacter species.</title>
        <authorList>
            <person name="Zhou G."/>
            <person name="Gu Y."/>
            <person name="Wang H."/>
            <person name="Chen X."/>
            <person name="Zhang X."/>
            <person name="Shao Z."/>
            <person name="Yan X."/>
            <person name="Zhang J."/>
            <person name="Zhang M."/>
        </authorList>
    </citation>
    <scope>NUCLEOTIDE SEQUENCE</scope>
    <source>
        <strain evidence="2">BJSY19SF1-2</strain>
    </source>
</reference>
<evidence type="ECO:0000313" key="3">
    <source>
        <dbReference type="Proteomes" id="UP001283691"/>
    </source>
</evidence>
<dbReference type="AlphaFoldDB" id="A0AAW9DC38"/>
<name>A0AAW9DC38_9BACT</name>
<gene>
    <name evidence="2" type="ORF">Q6A80_09135</name>
</gene>
<sequence>MSLEQVVARFDILKRADIHKLNHFKDLEFYLYQVDSKKILIPAMEILKYFYLFNYTYQDEPKSHFCQDILTPIGILNSLNINKYDSVKKHYELEINGNYSENDIYKILFFISNKKRLQQYSSVESTYRKTNIISAILPREDLRLTARVFDYKNIDLLLILNIVTHDFDSVKDFPDNFTCEYRHPKSQFKEKDENKRNLSKDVKKKARKNINLETNDDLYGNNELEYEEETLSTFKLNINCEKASEPINLNLTKIVDKQKKQQGGKKNKDYSDLKDTPLTSKENKGNSDEAISKKEDNNEEENDSNKNYLNLVEIINHLKNNLDFKFIDEKTFKFPEVINSKGEKIKRSFMFIDVKNQIRRKYYIAKLQYQNVNDIYIIELQRRLNKEQKSFLIIKKNSETIDSLDRQYISKELVDLSKNGNRVWFSSNIELLENEYFLLMHRGDVYSFEEKLISKLDSNY</sequence>
<dbReference type="RefSeq" id="WP_319048408.1">
    <property type="nucleotide sequence ID" value="NZ_JAUQUR010000007.1"/>
</dbReference>
<dbReference type="EMBL" id="JAUQUR010000007">
    <property type="protein sequence ID" value="MDX4069882.1"/>
    <property type="molecule type" value="Genomic_DNA"/>
</dbReference>
<proteinExistence type="predicted"/>
<evidence type="ECO:0000313" key="2">
    <source>
        <dbReference type="EMBL" id="MDX4069882.1"/>
    </source>
</evidence>
<feature type="compositionally biased region" description="Basic and acidic residues" evidence="1">
    <location>
        <begin position="266"/>
        <end position="296"/>
    </location>
</feature>
<reference evidence="2" key="2">
    <citation type="submission" date="2023-07" db="EMBL/GenBank/DDBJ databases">
        <authorList>
            <person name="Zhang M."/>
            <person name="Zhou G."/>
        </authorList>
    </citation>
    <scope>NUCLEOTIDE SEQUENCE</scope>
    <source>
        <strain evidence="2">BJSY19SF1-2</strain>
    </source>
</reference>
<comment type="caution">
    <text evidence="2">The sequence shown here is derived from an EMBL/GenBank/DDBJ whole genome shotgun (WGS) entry which is preliminary data.</text>
</comment>
<protein>
    <submittedName>
        <fullName evidence="2">Uncharacterized protein</fullName>
    </submittedName>
</protein>
<organism evidence="2 3">
    <name type="scientific">Aliarcobacter skirrowii</name>
    <dbReference type="NCBI Taxonomy" id="28200"/>
    <lineage>
        <taxon>Bacteria</taxon>
        <taxon>Pseudomonadati</taxon>
        <taxon>Campylobacterota</taxon>
        <taxon>Epsilonproteobacteria</taxon>
        <taxon>Campylobacterales</taxon>
        <taxon>Arcobacteraceae</taxon>
        <taxon>Aliarcobacter</taxon>
    </lineage>
</organism>